<sequence>MAHTLGHGIGCLCQTLSLRSEDYAGAESKIQSGMCNMEKHGKRGRLWRRLQLASVEVALGKGALEDAEKQLQLIGIAPPVQDITDELLHVRSIMANAPHAQVSLENDLAGQKSYEAAVRILKTERPDYWIPVVATIWLLKIAKDLRSWKGWPIRCLPS</sequence>
<accession>A0A9P4XRB8</accession>
<comment type="caution">
    <text evidence="1">The sequence shown here is derived from an EMBL/GenBank/DDBJ whole genome shotgun (WGS) entry which is preliminary data.</text>
</comment>
<evidence type="ECO:0000313" key="2">
    <source>
        <dbReference type="Proteomes" id="UP000803844"/>
    </source>
</evidence>
<name>A0A9P4XRB8_CRYP1</name>
<proteinExistence type="predicted"/>
<dbReference type="GeneID" id="63838158"/>
<dbReference type="Proteomes" id="UP000803844">
    <property type="component" value="Unassembled WGS sequence"/>
</dbReference>
<keyword evidence="2" id="KW-1185">Reference proteome</keyword>
<dbReference type="RefSeq" id="XP_040771096.1">
    <property type="nucleotide sequence ID" value="XM_040921029.1"/>
</dbReference>
<dbReference type="EMBL" id="MU032354">
    <property type="protein sequence ID" value="KAF3760117.1"/>
    <property type="molecule type" value="Genomic_DNA"/>
</dbReference>
<dbReference type="OrthoDB" id="3946009at2759"/>
<organism evidence="1 2">
    <name type="scientific">Cryphonectria parasitica (strain ATCC 38755 / EP155)</name>
    <dbReference type="NCBI Taxonomy" id="660469"/>
    <lineage>
        <taxon>Eukaryota</taxon>
        <taxon>Fungi</taxon>
        <taxon>Dikarya</taxon>
        <taxon>Ascomycota</taxon>
        <taxon>Pezizomycotina</taxon>
        <taxon>Sordariomycetes</taxon>
        <taxon>Sordariomycetidae</taxon>
        <taxon>Diaporthales</taxon>
        <taxon>Cryphonectriaceae</taxon>
        <taxon>Cryphonectria-Endothia species complex</taxon>
        <taxon>Cryphonectria</taxon>
    </lineage>
</organism>
<evidence type="ECO:0000313" key="1">
    <source>
        <dbReference type="EMBL" id="KAF3760117.1"/>
    </source>
</evidence>
<dbReference type="AlphaFoldDB" id="A0A9P4XRB8"/>
<reference evidence="1" key="1">
    <citation type="journal article" date="2020" name="Phytopathology">
        <title>Genome sequence of the chestnut blight fungus Cryphonectria parasitica EP155: A fundamental resource for an archetypical invasive plant pathogen.</title>
        <authorList>
            <person name="Crouch J.A."/>
            <person name="Dawe A."/>
            <person name="Aerts A."/>
            <person name="Barry K."/>
            <person name="Churchill A.C.L."/>
            <person name="Grimwood J."/>
            <person name="Hillman B."/>
            <person name="Milgroom M.G."/>
            <person name="Pangilinan J."/>
            <person name="Smith M."/>
            <person name="Salamov A."/>
            <person name="Schmutz J."/>
            <person name="Yadav J."/>
            <person name="Grigoriev I.V."/>
            <person name="Nuss D."/>
        </authorList>
    </citation>
    <scope>NUCLEOTIDE SEQUENCE</scope>
    <source>
        <strain evidence="1">EP155</strain>
    </source>
</reference>
<gene>
    <name evidence="1" type="ORF">M406DRAFT_335309</name>
</gene>
<protein>
    <submittedName>
        <fullName evidence="1">Uncharacterized protein</fullName>
    </submittedName>
</protein>